<evidence type="ECO:0000256" key="3">
    <source>
        <dbReference type="ARBA" id="ARBA00022827"/>
    </source>
</evidence>
<comment type="cofactor">
    <cofactor evidence="1">
        <name>FAD</name>
        <dbReference type="ChEBI" id="CHEBI:57692"/>
    </cofactor>
</comment>
<evidence type="ECO:0000256" key="5">
    <source>
        <dbReference type="ARBA" id="ARBA00037941"/>
    </source>
</evidence>
<dbReference type="GO" id="GO:0008445">
    <property type="term" value="F:D-aspartate oxidase activity"/>
    <property type="evidence" value="ECO:0007669"/>
    <property type="project" value="UniProtKB-EC"/>
</dbReference>
<dbReference type="AlphaFoldDB" id="T1CFD0"/>
<evidence type="ECO:0000256" key="2">
    <source>
        <dbReference type="ARBA" id="ARBA00022630"/>
    </source>
</evidence>
<dbReference type="Gene3D" id="3.30.9.10">
    <property type="entry name" value="D-Amino Acid Oxidase, subunit A, domain 2"/>
    <property type="match status" value="2"/>
</dbReference>
<comment type="caution">
    <text evidence="7">The sequence shown here is derived from an EMBL/GenBank/DDBJ whole genome shotgun (WGS) entry which is preliminary data.</text>
</comment>
<organism evidence="7">
    <name type="scientific">mine drainage metagenome</name>
    <dbReference type="NCBI Taxonomy" id="410659"/>
    <lineage>
        <taxon>unclassified sequences</taxon>
        <taxon>metagenomes</taxon>
        <taxon>ecological metagenomes</taxon>
    </lineage>
</organism>
<dbReference type="GO" id="GO:0047545">
    <property type="term" value="F:(S)-2-hydroxyglutarate dehydrogenase activity"/>
    <property type="evidence" value="ECO:0007669"/>
    <property type="project" value="TreeGrafter"/>
</dbReference>
<sequence length="172" mass="18435">TVATNTAQIGTLRQLFNNGVQNGVEGLKMLDRRGIEELEPNVEAEMALYSPSSGIVDQDGLIEHFNSRAIGNNAVVSTDTRVTGIKKADFGYELSGTSVGQPFKIGCRTLINCAGLYADRVAGLVGLNVDECGYRISFYKGDYYRVLGDPLVQGLVYPVPHGAGLGIHLTPD</sequence>
<reference evidence="7" key="1">
    <citation type="submission" date="2013-08" db="EMBL/GenBank/DDBJ databases">
        <authorList>
            <person name="Mendez C."/>
            <person name="Richter M."/>
            <person name="Ferrer M."/>
            <person name="Sanchez J."/>
        </authorList>
    </citation>
    <scope>NUCLEOTIDE SEQUENCE</scope>
</reference>
<evidence type="ECO:0000259" key="6">
    <source>
        <dbReference type="Pfam" id="PF01266"/>
    </source>
</evidence>
<feature type="domain" description="FAD dependent oxidoreductase" evidence="6">
    <location>
        <begin position="2"/>
        <end position="171"/>
    </location>
</feature>
<name>T1CFD0_9ZZZZ</name>
<dbReference type="PANTHER" id="PTHR43104:SF4">
    <property type="entry name" value="L-2-HYDROXYGLUTARATE DEHYDROGENASE, MITOCHONDRIAL"/>
    <property type="match status" value="1"/>
</dbReference>
<keyword evidence="3" id="KW-0274">FAD</keyword>
<evidence type="ECO:0000256" key="4">
    <source>
        <dbReference type="ARBA" id="ARBA00023002"/>
    </source>
</evidence>
<feature type="non-terminal residue" evidence="7">
    <location>
        <position position="172"/>
    </location>
</feature>
<reference evidence="7" key="2">
    <citation type="journal article" date="2014" name="ISME J.">
        <title>Microbial stratification in low pH oxic and suboxic macroscopic growths along an acid mine drainage.</title>
        <authorList>
            <person name="Mendez-Garcia C."/>
            <person name="Mesa V."/>
            <person name="Sprenger R.R."/>
            <person name="Richter M."/>
            <person name="Diez M.S."/>
            <person name="Solano J."/>
            <person name="Bargiela R."/>
            <person name="Golyshina O.V."/>
            <person name="Manteca A."/>
            <person name="Ramos J.L."/>
            <person name="Gallego J.R."/>
            <person name="Llorente I."/>
            <person name="Martins Dos Santos V.A."/>
            <person name="Jensen O.N."/>
            <person name="Pelaez A.I."/>
            <person name="Sanchez J."/>
            <person name="Ferrer M."/>
        </authorList>
    </citation>
    <scope>NUCLEOTIDE SEQUENCE</scope>
</reference>
<dbReference type="SUPFAM" id="SSF51905">
    <property type="entry name" value="FAD/NAD(P)-binding domain"/>
    <property type="match status" value="1"/>
</dbReference>
<dbReference type="InterPro" id="IPR006076">
    <property type="entry name" value="FAD-dep_OxRdtase"/>
</dbReference>
<dbReference type="EMBL" id="AUZY01004171">
    <property type="protein sequence ID" value="EQD64784.1"/>
    <property type="molecule type" value="Genomic_DNA"/>
</dbReference>
<feature type="non-terminal residue" evidence="7">
    <location>
        <position position="1"/>
    </location>
</feature>
<dbReference type="Pfam" id="PF01266">
    <property type="entry name" value="DAO"/>
    <property type="match status" value="1"/>
</dbReference>
<comment type="similarity">
    <text evidence="5">Belongs to the L2HGDH family.</text>
</comment>
<dbReference type="EC" id="1.4.3.1" evidence="7"/>
<dbReference type="InterPro" id="IPR036188">
    <property type="entry name" value="FAD/NAD-bd_sf"/>
</dbReference>
<gene>
    <name evidence="7" type="ORF">B1B_06591</name>
</gene>
<proteinExistence type="inferred from homology"/>
<evidence type="ECO:0000256" key="1">
    <source>
        <dbReference type="ARBA" id="ARBA00001974"/>
    </source>
</evidence>
<keyword evidence="4 7" id="KW-0560">Oxidoreductase</keyword>
<accession>T1CFD0</accession>
<keyword evidence="2" id="KW-0285">Flavoprotein</keyword>
<protein>
    <submittedName>
        <fullName evidence="7">FAD dependent oxidoreductase</fullName>
        <ecNumber evidence="7">1.4.3.1</ecNumber>
    </submittedName>
</protein>
<evidence type="ECO:0000313" key="7">
    <source>
        <dbReference type="EMBL" id="EQD64784.1"/>
    </source>
</evidence>
<dbReference type="PANTHER" id="PTHR43104">
    <property type="entry name" value="L-2-HYDROXYGLUTARATE DEHYDROGENASE, MITOCHONDRIAL"/>
    <property type="match status" value="1"/>
</dbReference>